<dbReference type="SUPFAM" id="SSF48452">
    <property type="entry name" value="TPR-like"/>
    <property type="match status" value="1"/>
</dbReference>
<feature type="repeat" description="TPR" evidence="10">
    <location>
        <begin position="3"/>
        <end position="36"/>
    </location>
</feature>
<keyword evidence="4" id="KW-1000">Mitochondrion outer membrane</keyword>
<dbReference type="GO" id="GO:0030150">
    <property type="term" value="P:protein import into mitochondrial matrix"/>
    <property type="evidence" value="ECO:0007669"/>
    <property type="project" value="TreeGrafter"/>
</dbReference>
<comment type="caution">
    <text evidence="11">The sequence shown here is derived from an EMBL/GenBank/DDBJ whole genome shotgun (WGS) entry which is preliminary data.</text>
</comment>
<evidence type="ECO:0000256" key="2">
    <source>
        <dbReference type="ARBA" id="ARBA00022692"/>
    </source>
</evidence>
<keyword evidence="7" id="KW-0496">Mitochondrion</keyword>
<evidence type="ECO:0000313" key="12">
    <source>
        <dbReference type="Proteomes" id="UP000676336"/>
    </source>
</evidence>
<dbReference type="InterPro" id="IPR011990">
    <property type="entry name" value="TPR-like_helical_dom_sf"/>
</dbReference>
<evidence type="ECO:0000256" key="5">
    <source>
        <dbReference type="ARBA" id="ARBA00022803"/>
    </source>
</evidence>
<evidence type="ECO:0000256" key="6">
    <source>
        <dbReference type="ARBA" id="ARBA00022989"/>
    </source>
</evidence>
<keyword evidence="8" id="KW-0472">Membrane</keyword>
<evidence type="ECO:0000256" key="8">
    <source>
        <dbReference type="ARBA" id="ARBA00023136"/>
    </source>
</evidence>
<evidence type="ECO:0000256" key="10">
    <source>
        <dbReference type="PROSITE-ProRule" id="PRU00339"/>
    </source>
</evidence>
<keyword evidence="6" id="KW-1133">Transmembrane helix</keyword>
<dbReference type="SMART" id="SM00028">
    <property type="entry name" value="TPR"/>
    <property type="match status" value="3"/>
</dbReference>
<dbReference type="GO" id="GO:0045039">
    <property type="term" value="P:protein insertion into mitochondrial inner membrane"/>
    <property type="evidence" value="ECO:0007669"/>
    <property type="project" value="TreeGrafter"/>
</dbReference>
<dbReference type="PANTHER" id="PTHR46208">
    <property type="entry name" value="MITOCHONDRIAL IMPORT RECEPTOR SUBUNIT TOM70"/>
    <property type="match status" value="1"/>
</dbReference>
<evidence type="ECO:0000256" key="4">
    <source>
        <dbReference type="ARBA" id="ARBA00022787"/>
    </source>
</evidence>
<evidence type="ECO:0000256" key="9">
    <source>
        <dbReference type="ARBA" id="ARBA00038030"/>
    </source>
</evidence>
<dbReference type="Proteomes" id="UP000676336">
    <property type="component" value="Unassembled WGS sequence"/>
</dbReference>
<protein>
    <submittedName>
        <fullName evidence="11">Uncharacterized protein</fullName>
    </submittedName>
</protein>
<feature type="non-terminal residue" evidence="11">
    <location>
        <position position="129"/>
    </location>
</feature>
<reference evidence="11" key="1">
    <citation type="submission" date="2021-02" db="EMBL/GenBank/DDBJ databases">
        <authorList>
            <person name="Nowell W R."/>
        </authorList>
    </citation>
    <scope>NUCLEOTIDE SEQUENCE</scope>
</reference>
<evidence type="ECO:0000256" key="1">
    <source>
        <dbReference type="ARBA" id="ARBA00004572"/>
    </source>
</evidence>
<evidence type="ECO:0000313" key="11">
    <source>
        <dbReference type="EMBL" id="CAF5223278.1"/>
    </source>
</evidence>
<evidence type="ECO:0000256" key="3">
    <source>
        <dbReference type="ARBA" id="ARBA00022737"/>
    </source>
</evidence>
<dbReference type="PANTHER" id="PTHR46208:SF1">
    <property type="entry name" value="MITOCHONDRIAL IMPORT RECEPTOR SUBUNIT TOM70"/>
    <property type="match status" value="1"/>
</dbReference>
<dbReference type="GO" id="GO:0005741">
    <property type="term" value="C:mitochondrial outer membrane"/>
    <property type="evidence" value="ECO:0007669"/>
    <property type="project" value="UniProtKB-SubCell"/>
</dbReference>
<dbReference type="GO" id="GO:0008320">
    <property type="term" value="F:protein transmembrane transporter activity"/>
    <property type="evidence" value="ECO:0007669"/>
    <property type="project" value="TreeGrafter"/>
</dbReference>
<feature type="repeat" description="TPR" evidence="10">
    <location>
        <begin position="42"/>
        <end position="75"/>
    </location>
</feature>
<keyword evidence="5 10" id="KW-0802">TPR repeat</keyword>
<dbReference type="PROSITE" id="PS50005">
    <property type="entry name" value="TPR"/>
    <property type="match status" value="2"/>
</dbReference>
<gene>
    <name evidence="11" type="ORF">SMN809_LOCUS83245</name>
</gene>
<dbReference type="EMBL" id="CAJOBI010354742">
    <property type="protein sequence ID" value="CAF5223278.1"/>
    <property type="molecule type" value="Genomic_DNA"/>
</dbReference>
<keyword evidence="2" id="KW-0812">Transmembrane</keyword>
<comment type="subcellular location">
    <subcellularLocation>
        <location evidence="1">Mitochondrion outer membrane</location>
        <topology evidence="1">Single-pass membrane protein</topology>
    </subcellularLocation>
</comment>
<dbReference type="AlphaFoldDB" id="A0A8S3JWR4"/>
<dbReference type="Gene3D" id="1.25.40.10">
    <property type="entry name" value="Tetratricopeptide repeat domain"/>
    <property type="match status" value="1"/>
</dbReference>
<accession>A0A8S3JWR4</accession>
<dbReference type="Pfam" id="PF00515">
    <property type="entry name" value="TPR_1"/>
    <property type="match status" value="1"/>
</dbReference>
<feature type="non-terminal residue" evidence="11">
    <location>
        <position position="1"/>
    </location>
</feature>
<keyword evidence="3" id="KW-0677">Repeat</keyword>
<dbReference type="Pfam" id="PF13181">
    <property type="entry name" value="TPR_8"/>
    <property type="match status" value="1"/>
</dbReference>
<organism evidence="11 12">
    <name type="scientific">Rotaria magnacalcarata</name>
    <dbReference type="NCBI Taxonomy" id="392030"/>
    <lineage>
        <taxon>Eukaryota</taxon>
        <taxon>Metazoa</taxon>
        <taxon>Spiralia</taxon>
        <taxon>Gnathifera</taxon>
        <taxon>Rotifera</taxon>
        <taxon>Eurotatoria</taxon>
        <taxon>Bdelloidea</taxon>
        <taxon>Philodinida</taxon>
        <taxon>Philodinidae</taxon>
        <taxon>Rotaria</taxon>
    </lineage>
</organism>
<dbReference type="GO" id="GO:0030943">
    <property type="term" value="F:mitochondrion targeting sequence binding"/>
    <property type="evidence" value="ECO:0007669"/>
    <property type="project" value="TreeGrafter"/>
</dbReference>
<comment type="similarity">
    <text evidence="9">Belongs to the Tom70 family.</text>
</comment>
<evidence type="ECO:0000256" key="7">
    <source>
        <dbReference type="ARBA" id="ARBA00023128"/>
    </source>
</evidence>
<name>A0A8S3JWR4_9BILA</name>
<proteinExistence type="inferred from homology"/>
<sequence>ALAIEFKTRGNVKYREKKFNEAIEAYTKAIETCPSESTEELSQFYQNRAAAWESLKNFEKVIEDCSKAIELNPKYLKCIQRRARAAEQINNLELALEDYSTVCFLDSYQQTYIMAADKVLTDLARQYTE</sequence>
<dbReference type="InterPro" id="IPR019734">
    <property type="entry name" value="TPR_rpt"/>
</dbReference>